<name>A0A1H3Z3W3_9RHOB</name>
<feature type="transmembrane region" description="Helical" evidence="7">
    <location>
        <begin position="241"/>
        <end position="259"/>
    </location>
</feature>
<comment type="function">
    <text evidence="7">Part of the tripartite ATP-independent periplasmic (TRAP) transport system.</text>
</comment>
<feature type="transmembrane region" description="Helical" evidence="7">
    <location>
        <begin position="169"/>
        <end position="194"/>
    </location>
</feature>
<dbReference type="InterPro" id="IPR010656">
    <property type="entry name" value="DctM"/>
</dbReference>
<dbReference type="RefSeq" id="WP_093251636.1">
    <property type="nucleotide sequence ID" value="NZ_FNQM01000003.1"/>
</dbReference>
<feature type="domain" description="TRAP C4-dicarboxylate transport system permease DctM subunit" evidence="8">
    <location>
        <begin position="9"/>
        <end position="416"/>
    </location>
</feature>
<proteinExistence type="inferred from homology"/>
<evidence type="ECO:0000259" key="8">
    <source>
        <dbReference type="Pfam" id="PF06808"/>
    </source>
</evidence>
<evidence type="ECO:0000256" key="6">
    <source>
        <dbReference type="ARBA" id="ARBA00023136"/>
    </source>
</evidence>
<dbReference type="GO" id="GO:0005886">
    <property type="term" value="C:plasma membrane"/>
    <property type="evidence" value="ECO:0007669"/>
    <property type="project" value="UniProtKB-SubCell"/>
</dbReference>
<evidence type="ECO:0000313" key="9">
    <source>
        <dbReference type="EMBL" id="SEA18310.1"/>
    </source>
</evidence>
<feature type="transmembrane region" description="Helical" evidence="7">
    <location>
        <begin position="214"/>
        <end position="235"/>
    </location>
</feature>
<keyword evidence="3 7" id="KW-0997">Cell inner membrane</keyword>
<comment type="similarity">
    <text evidence="7">Belongs to the TRAP transporter large permease family.</text>
</comment>
<evidence type="ECO:0000313" key="10">
    <source>
        <dbReference type="Proteomes" id="UP000198703"/>
    </source>
</evidence>
<gene>
    <name evidence="9" type="ORF">SAMN05444370_103376</name>
</gene>
<protein>
    <recommendedName>
        <fullName evidence="7">TRAP transporter large permease protein</fullName>
    </recommendedName>
</protein>
<keyword evidence="2" id="KW-1003">Cell membrane</keyword>
<dbReference type="STRING" id="89524.SAMN05444370_103376"/>
<reference evidence="9 10" key="1">
    <citation type="submission" date="2016-10" db="EMBL/GenBank/DDBJ databases">
        <authorList>
            <person name="de Groot N.N."/>
        </authorList>
    </citation>
    <scope>NUCLEOTIDE SEQUENCE [LARGE SCALE GENOMIC DNA]</scope>
    <source>
        <strain evidence="9 10">DSM 15345</strain>
    </source>
</reference>
<keyword evidence="5 7" id="KW-1133">Transmembrane helix</keyword>
<keyword evidence="7" id="KW-0813">Transport</keyword>
<evidence type="ECO:0000256" key="2">
    <source>
        <dbReference type="ARBA" id="ARBA00022475"/>
    </source>
</evidence>
<dbReference type="NCBIfam" id="TIGR00786">
    <property type="entry name" value="dctM"/>
    <property type="match status" value="1"/>
</dbReference>
<keyword evidence="6 7" id="KW-0472">Membrane</keyword>
<sequence>MIGSLIAVAMLLTLLVAGVPMVAALLAAVAFNFVFGGQWAIMVPQTMVSGVSQFTLIALPLFVLSGVIMNAGGISGRLFDFAKSLVGWMRGGLAQVNVLTSMFFGGMIGSSTADLAGSGSILIPAMKREGYPPEVAAAISASSSGVGPLIPPSSPMILYSAVTGTSLGALFLAGLIPGLLLGLAFMVCIGFIAVRRGWKRHGDFSAAEILRAGWRASLAFGTPVIIVGGLVLGVFTPSEGGAFAVVYAALLSTLVYRTLTLRGLYRAVAAALQMTGELLIIVSLSFALGASLSSAQAPQALAGVLEMLAIDDSPYLQLLALMALAIIAGMFLDPLIPVLAPVILPTLLLYDIDLIHFGVLMVMAVVIGQLTPPLAIALIITSGIARVDQMRIFRANLPFFFLIIGFTLLLMATPQLATWLPSVADR</sequence>
<feature type="transmembrane region" description="Helical" evidence="7">
    <location>
        <begin position="51"/>
        <end position="73"/>
    </location>
</feature>
<dbReference type="PANTHER" id="PTHR33362">
    <property type="entry name" value="SIALIC ACID TRAP TRANSPORTER PERMEASE PROTEIN SIAT-RELATED"/>
    <property type="match status" value="1"/>
</dbReference>
<accession>A0A1H3Z3W3</accession>
<evidence type="ECO:0000256" key="3">
    <source>
        <dbReference type="ARBA" id="ARBA00022519"/>
    </source>
</evidence>
<dbReference type="InterPro" id="IPR004681">
    <property type="entry name" value="TRAP_DctM"/>
</dbReference>
<evidence type="ECO:0000256" key="5">
    <source>
        <dbReference type="ARBA" id="ARBA00022989"/>
    </source>
</evidence>
<keyword evidence="4 7" id="KW-0812">Transmembrane</keyword>
<comment type="caution">
    <text evidence="7">Lacks conserved residue(s) required for the propagation of feature annotation.</text>
</comment>
<organism evidence="9 10">
    <name type="scientific">Rubrimonas cliftonensis</name>
    <dbReference type="NCBI Taxonomy" id="89524"/>
    <lineage>
        <taxon>Bacteria</taxon>
        <taxon>Pseudomonadati</taxon>
        <taxon>Pseudomonadota</taxon>
        <taxon>Alphaproteobacteria</taxon>
        <taxon>Rhodobacterales</taxon>
        <taxon>Paracoccaceae</taxon>
        <taxon>Rubrimonas</taxon>
    </lineage>
</organism>
<evidence type="ECO:0000256" key="1">
    <source>
        <dbReference type="ARBA" id="ARBA00004429"/>
    </source>
</evidence>
<dbReference type="PANTHER" id="PTHR33362:SF2">
    <property type="entry name" value="TRAP TRANSPORTER LARGE PERMEASE PROTEIN"/>
    <property type="match status" value="1"/>
</dbReference>
<dbReference type="AlphaFoldDB" id="A0A1H3Z3W3"/>
<feature type="transmembrane region" description="Helical" evidence="7">
    <location>
        <begin position="399"/>
        <end position="420"/>
    </location>
</feature>
<evidence type="ECO:0000256" key="4">
    <source>
        <dbReference type="ARBA" id="ARBA00022692"/>
    </source>
</evidence>
<feature type="transmembrane region" description="Helical" evidence="7">
    <location>
        <begin position="315"/>
        <end position="332"/>
    </location>
</feature>
<dbReference type="GO" id="GO:0022857">
    <property type="term" value="F:transmembrane transporter activity"/>
    <property type="evidence" value="ECO:0007669"/>
    <property type="project" value="UniProtKB-UniRule"/>
</dbReference>
<feature type="transmembrane region" description="Helical" evidence="7">
    <location>
        <begin position="85"/>
        <end position="108"/>
    </location>
</feature>
<dbReference type="OrthoDB" id="9790209at2"/>
<keyword evidence="10" id="KW-1185">Reference proteome</keyword>
<dbReference type="PIRSF" id="PIRSF006066">
    <property type="entry name" value="HI0050"/>
    <property type="match status" value="1"/>
</dbReference>
<comment type="subunit">
    <text evidence="7">The complex comprises the extracytoplasmic solute receptor protein and the two transmembrane proteins.</text>
</comment>
<dbReference type="EMBL" id="FNQM01000003">
    <property type="protein sequence ID" value="SEA18310.1"/>
    <property type="molecule type" value="Genomic_DNA"/>
</dbReference>
<comment type="subcellular location">
    <subcellularLocation>
        <location evidence="1 7">Cell inner membrane</location>
        <topology evidence="1 7">Multi-pass membrane protein</topology>
    </subcellularLocation>
</comment>
<dbReference type="Pfam" id="PF06808">
    <property type="entry name" value="DctM"/>
    <property type="match status" value="1"/>
</dbReference>
<evidence type="ECO:0000256" key="7">
    <source>
        <dbReference type="RuleBase" id="RU369079"/>
    </source>
</evidence>
<dbReference type="Proteomes" id="UP000198703">
    <property type="component" value="Unassembled WGS sequence"/>
</dbReference>